<keyword evidence="9" id="KW-0472">Membrane</keyword>
<comment type="similarity">
    <text evidence="2">In the C-terminal section; belongs to the pectinesterase family.</text>
</comment>
<dbReference type="PANTHER" id="PTHR31080:SF303">
    <property type="entry name" value="PECTINESTERASE 1-LIKE"/>
    <property type="match status" value="1"/>
</dbReference>
<dbReference type="FunFam" id="1.20.140.40:FF:000010">
    <property type="entry name" value="Pectinesterase"/>
    <property type="match status" value="1"/>
</dbReference>
<dbReference type="EMBL" id="JBJKBG010000002">
    <property type="protein sequence ID" value="KAL3748421.1"/>
    <property type="molecule type" value="Genomic_DNA"/>
</dbReference>
<reference evidence="11 12" key="1">
    <citation type="submission" date="2024-11" db="EMBL/GenBank/DDBJ databases">
        <title>Chromosome-level genome assembly of Eucalyptus globulus Labill. provides insights into its genome evolution.</title>
        <authorList>
            <person name="Li X."/>
        </authorList>
    </citation>
    <scope>NUCLEOTIDE SEQUENCE [LARGE SCALE GENOMIC DNA]</scope>
    <source>
        <strain evidence="11">CL2024</strain>
        <tissue evidence="11">Fresh tender leaves</tissue>
    </source>
</reference>
<dbReference type="InterPro" id="IPR006501">
    <property type="entry name" value="Pectinesterase_inhib_dom"/>
</dbReference>
<comment type="similarity">
    <text evidence="1">In the N-terminal section; belongs to the PMEI family.</text>
</comment>
<dbReference type="InterPro" id="IPR051955">
    <property type="entry name" value="PME_Inhibitor"/>
</dbReference>
<evidence type="ECO:0000256" key="6">
    <source>
        <dbReference type="ARBA" id="ARBA00023180"/>
    </source>
</evidence>
<dbReference type="PANTHER" id="PTHR31080">
    <property type="entry name" value="PECTINESTERASE INHIBITOR-LIKE"/>
    <property type="match status" value="1"/>
</dbReference>
<evidence type="ECO:0000256" key="9">
    <source>
        <dbReference type="SAM" id="Phobius"/>
    </source>
</evidence>
<feature type="transmembrane region" description="Helical" evidence="9">
    <location>
        <begin position="64"/>
        <end position="87"/>
    </location>
</feature>
<dbReference type="EC" id="3.1.1.11" evidence="3"/>
<evidence type="ECO:0000313" key="12">
    <source>
        <dbReference type="Proteomes" id="UP001634007"/>
    </source>
</evidence>
<evidence type="ECO:0000256" key="4">
    <source>
        <dbReference type="ARBA" id="ARBA00022729"/>
    </source>
</evidence>
<dbReference type="InterPro" id="IPR035513">
    <property type="entry name" value="Invertase/methylesterase_inhib"/>
</dbReference>
<evidence type="ECO:0000259" key="10">
    <source>
        <dbReference type="SMART" id="SM00856"/>
    </source>
</evidence>
<comment type="similarity">
    <text evidence="7">Belongs to the PMEI family.</text>
</comment>
<dbReference type="Pfam" id="PF04043">
    <property type="entry name" value="PMEI"/>
    <property type="match status" value="1"/>
</dbReference>
<dbReference type="SUPFAM" id="SSF101148">
    <property type="entry name" value="Plant invertase/pectin methylesterase inhibitor"/>
    <property type="match status" value="1"/>
</dbReference>
<keyword evidence="5" id="KW-1015">Disulfide bond</keyword>
<evidence type="ECO:0000256" key="8">
    <source>
        <dbReference type="SAM" id="MobiDB-lite"/>
    </source>
</evidence>
<proteinExistence type="inferred from homology"/>
<dbReference type="NCBIfam" id="TIGR01614">
    <property type="entry name" value="PME_inhib"/>
    <property type="match status" value="1"/>
</dbReference>
<dbReference type="CDD" id="cd15798">
    <property type="entry name" value="PMEI-like_3"/>
    <property type="match status" value="1"/>
</dbReference>
<evidence type="ECO:0000256" key="2">
    <source>
        <dbReference type="ARBA" id="ARBA00007786"/>
    </source>
</evidence>
<dbReference type="Gene3D" id="1.20.140.40">
    <property type="entry name" value="Invertase/pectin methylesterase inhibitor family protein"/>
    <property type="match status" value="1"/>
</dbReference>
<gene>
    <name evidence="11" type="ORF">ACJRO7_009631</name>
</gene>
<feature type="domain" description="Pectinesterase inhibitor" evidence="10">
    <location>
        <begin position="104"/>
        <end position="259"/>
    </location>
</feature>
<keyword evidence="6" id="KW-0325">Glycoprotein</keyword>
<comment type="caution">
    <text evidence="11">The sequence shown here is derived from an EMBL/GenBank/DDBJ whole genome shotgun (WGS) entry which is preliminary data.</text>
</comment>
<sequence length="275" mass="29697">MSKRLFTSLFQRPSPSSSSPPAQAKREETSDTSMESINVLKGYGKLNSPEAPISQHHRATKRPLIVAFTVSSIVLLTIALGFLVGALSRESNTEESQAQSLRSSSAQSIRAVCSVTQHQDSCFASISSLNSSVKPDPEAIFELSLRVCVDEVSNASLFVRDLVKNSNDAGSKGALGDCAEQLEDAKSRLNDSVAAMDAGPGEMALTELKISNIQTWVSAAMTDQETCLEGLQEMGSTVLDEVRDRFTRPREFMSNSLAIGAQMNAILDKFDMGMH</sequence>
<evidence type="ECO:0000256" key="3">
    <source>
        <dbReference type="ARBA" id="ARBA00013229"/>
    </source>
</evidence>
<keyword evidence="9" id="KW-1133">Transmembrane helix</keyword>
<keyword evidence="4" id="KW-0732">Signal</keyword>
<dbReference type="Proteomes" id="UP001634007">
    <property type="component" value="Unassembled WGS sequence"/>
</dbReference>
<dbReference type="GO" id="GO:0030599">
    <property type="term" value="F:pectinesterase activity"/>
    <property type="evidence" value="ECO:0007669"/>
    <property type="project" value="UniProtKB-EC"/>
</dbReference>
<dbReference type="AlphaFoldDB" id="A0ABD3LEB5"/>
<organism evidence="11 12">
    <name type="scientific">Eucalyptus globulus</name>
    <name type="common">Tasmanian blue gum</name>
    <dbReference type="NCBI Taxonomy" id="34317"/>
    <lineage>
        <taxon>Eukaryota</taxon>
        <taxon>Viridiplantae</taxon>
        <taxon>Streptophyta</taxon>
        <taxon>Embryophyta</taxon>
        <taxon>Tracheophyta</taxon>
        <taxon>Spermatophyta</taxon>
        <taxon>Magnoliopsida</taxon>
        <taxon>eudicotyledons</taxon>
        <taxon>Gunneridae</taxon>
        <taxon>Pentapetalae</taxon>
        <taxon>rosids</taxon>
        <taxon>malvids</taxon>
        <taxon>Myrtales</taxon>
        <taxon>Myrtaceae</taxon>
        <taxon>Myrtoideae</taxon>
        <taxon>Eucalypteae</taxon>
        <taxon>Eucalyptus</taxon>
    </lineage>
</organism>
<evidence type="ECO:0000256" key="1">
    <source>
        <dbReference type="ARBA" id="ARBA00006027"/>
    </source>
</evidence>
<keyword evidence="12" id="KW-1185">Reference proteome</keyword>
<evidence type="ECO:0000256" key="7">
    <source>
        <dbReference type="ARBA" id="ARBA00038471"/>
    </source>
</evidence>
<keyword evidence="9" id="KW-0812">Transmembrane</keyword>
<evidence type="ECO:0000313" key="11">
    <source>
        <dbReference type="EMBL" id="KAL3748421.1"/>
    </source>
</evidence>
<evidence type="ECO:0000256" key="5">
    <source>
        <dbReference type="ARBA" id="ARBA00023157"/>
    </source>
</evidence>
<protein>
    <recommendedName>
        <fullName evidence="3">pectinesterase</fullName>
        <ecNumber evidence="3">3.1.1.11</ecNumber>
    </recommendedName>
</protein>
<feature type="region of interest" description="Disordered" evidence="8">
    <location>
        <begin position="1"/>
        <end position="34"/>
    </location>
</feature>
<accession>A0ABD3LEB5</accession>
<dbReference type="SMART" id="SM00856">
    <property type="entry name" value="PMEI"/>
    <property type="match status" value="1"/>
</dbReference>
<name>A0ABD3LEB5_EUCGL</name>